<evidence type="ECO:0000256" key="1">
    <source>
        <dbReference type="SAM" id="SignalP"/>
    </source>
</evidence>
<dbReference type="RefSeq" id="WP_263842194.1">
    <property type="nucleotide sequence ID" value="NZ_JALIEB010000001.1"/>
</dbReference>
<evidence type="ECO:0000313" key="3">
    <source>
        <dbReference type="Proteomes" id="UP001208690"/>
    </source>
</evidence>
<proteinExistence type="predicted"/>
<comment type="caution">
    <text evidence="2">The sequence shown here is derived from an EMBL/GenBank/DDBJ whole genome shotgun (WGS) entry which is preliminary data.</text>
</comment>
<keyword evidence="3" id="KW-1185">Reference proteome</keyword>
<organism evidence="2 3">
    <name type="scientific">Roseobacter sinensis</name>
    <dbReference type="NCBI Taxonomy" id="2931391"/>
    <lineage>
        <taxon>Bacteria</taxon>
        <taxon>Pseudomonadati</taxon>
        <taxon>Pseudomonadota</taxon>
        <taxon>Alphaproteobacteria</taxon>
        <taxon>Rhodobacterales</taxon>
        <taxon>Roseobacteraceae</taxon>
        <taxon>Roseobacter</taxon>
    </lineage>
</organism>
<evidence type="ECO:0000313" key="2">
    <source>
        <dbReference type="EMBL" id="MCV3269862.1"/>
    </source>
</evidence>
<name>A0ABT3B8G9_9RHOB</name>
<keyword evidence="1" id="KW-0732">Signal</keyword>
<accession>A0ABT3B8G9</accession>
<reference evidence="2 3" key="1">
    <citation type="submission" date="2022-04" db="EMBL/GenBank/DDBJ databases">
        <title>Roseobacter sp. WL0113 is a bacterium isolated from neritic sediment.</title>
        <authorList>
            <person name="Wang L."/>
            <person name="He W."/>
            <person name="Zhang D.-F."/>
        </authorList>
    </citation>
    <scope>NUCLEOTIDE SEQUENCE [LARGE SCALE GENOMIC DNA]</scope>
    <source>
        <strain evidence="2 3">WL0113</strain>
    </source>
</reference>
<dbReference type="Proteomes" id="UP001208690">
    <property type="component" value="Unassembled WGS sequence"/>
</dbReference>
<feature type="signal peptide" evidence="1">
    <location>
        <begin position="1"/>
        <end position="19"/>
    </location>
</feature>
<sequence length="159" mass="17394">MKRFFLPIAFLCLGPAAVAQETSTKPIPPAYLLERDAARSGLTQGETQTIRRALDAIDRGRWNAPRQLFVLDGDTVWVREVEPNSRVRPQARRTIDVDIDGGVKLDLNRSGRLGKTNINVRSIKIGPGVVGFVIGSASSAYALCAYLNGCSPEAEKHDF</sequence>
<dbReference type="EMBL" id="JALIEB010000001">
    <property type="protein sequence ID" value="MCV3269862.1"/>
    <property type="molecule type" value="Genomic_DNA"/>
</dbReference>
<gene>
    <name evidence="2" type="ORF">MUB52_00345</name>
</gene>
<protein>
    <submittedName>
        <fullName evidence="2">Uncharacterized protein</fullName>
    </submittedName>
</protein>
<feature type="chain" id="PRO_5046625250" evidence="1">
    <location>
        <begin position="20"/>
        <end position="159"/>
    </location>
</feature>